<feature type="transmembrane region" description="Helical" evidence="1">
    <location>
        <begin position="458"/>
        <end position="480"/>
    </location>
</feature>
<sequence length="514" mass="58523">MENIYWEDKVPRKVLCGIDAWRSTSIMIELDLRGVEHPRSFPLSEVPPDMLQAQKPETAQIFLCASSKDAESIFRCRQIKFSAEYVHRAIPYERGFRYNNAPSGNGELLMAYDPRCLFDWLSIQPGHVSKLLLPEYVTIQSHTCADQLVVHSQVHMARGAENRYMAVWFDFREEYRVDGEIRIGNLDATGIPASTWQRQFACRLQGLLNEPIRHPVDFPSFLLLDLLRADITVFEKFVSRDQELLPVTTHTPVVTGYLEKRLDGFELTQSMIRKAEGIHRLVTHMSSSRALDLIANECRSSYEQTLYHLEIGSSLLILDLRRQDELADKRLEVHNRFAQLRQTSSLSALTYCAAFFLPFSLAGTFLSMQSRAKDLHLIVYDFCGITSVFCTLAALIYFLSWAWSRWKTGRLNRRLENGEVQLYLVGKSRSPKIFFGVAWILMVGSFLVGMLYNLRLGLIMLAAPTTLIVLLAHCALAIYFTMDFCVMVQLAQSMGVSKAELQVEGCNAGEANMA</sequence>
<keyword evidence="1" id="KW-1133">Transmembrane helix</keyword>
<keyword evidence="3" id="KW-1185">Reference proteome</keyword>
<protein>
    <submittedName>
        <fullName evidence="2">Uncharacterized protein</fullName>
    </submittedName>
</protein>
<feature type="transmembrane region" description="Helical" evidence="1">
    <location>
        <begin position="346"/>
        <end position="366"/>
    </location>
</feature>
<proteinExistence type="predicted"/>
<keyword evidence="1" id="KW-0472">Membrane</keyword>
<evidence type="ECO:0000313" key="3">
    <source>
        <dbReference type="Proteomes" id="UP000676310"/>
    </source>
</evidence>
<dbReference type="RefSeq" id="XP_043173018.1">
    <property type="nucleotide sequence ID" value="XM_043317083.1"/>
</dbReference>
<name>A0A8J2N9S8_9PLEO</name>
<feature type="transmembrane region" description="Helical" evidence="1">
    <location>
        <begin position="378"/>
        <end position="404"/>
    </location>
</feature>
<keyword evidence="1" id="KW-0812">Transmembrane</keyword>
<dbReference type="EMBL" id="CAJRGZ010000025">
    <property type="protein sequence ID" value="CAG5180823.1"/>
    <property type="molecule type" value="Genomic_DNA"/>
</dbReference>
<reference evidence="2" key="1">
    <citation type="submission" date="2021-05" db="EMBL/GenBank/DDBJ databases">
        <authorList>
            <person name="Stam R."/>
        </authorList>
    </citation>
    <scope>NUCLEOTIDE SEQUENCE</scope>
    <source>
        <strain evidence="2">CS162</strain>
    </source>
</reference>
<dbReference type="OrthoDB" id="3693618at2759"/>
<dbReference type="AlphaFoldDB" id="A0A8J2N9S8"/>
<evidence type="ECO:0000313" key="2">
    <source>
        <dbReference type="EMBL" id="CAG5180823.1"/>
    </source>
</evidence>
<accession>A0A8J2N9S8</accession>
<dbReference type="Proteomes" id="UP000676310">
    <property type="component" value="Unassembled WGS sequence"/>
</dbReference>
<evidence type="ECO:0000256" key="1">
    <source>
        <dbReference type="SAM" id="Phobius"/>
    </source>
</evidence>
<feature type="transmembrane region" description="Helical" evidence="1">
    <location>
        <begin position="433"/>
        <end position="452"/>
    </location>
</feature>
<dbReference type="GeneID" id="67021671"/>
<comment type="caution">
    <text evidence="2">The sequence shown here is derived from an EMBL/GenBank/DDBJ whole genome shotgun (WGS) entry which is preliminary data.</text>
</comment>
<organism evidence="2 3">
    <name type="scientific">Alternaria atra</name>
    <dbReference type="NCBI Taxonomy" id="119953"/>
    <lineage>
        <taxon>Eukaryota</taxon>
        <taxon>Fungi</taxon>
        <taxon>Dikarya</taxon>
        <taxon>Ascomycota</taxon>
        <taxon>Pezizomycotina</taxon>
        <taxon>Dothideomycetes</taxon>
        <taxon>Pleosporomycetidae</taxon>
        <taxon>Pleosporales</taxon>
        <taxon>Pleosporineae</taxon>
        <taxon>Pleosporaceae</taxon>
        <taxon>Alternaria</taxon>
        <taxon>Alternaria sect. Ulocladioides</taxon>
    </lineage>
</organism>
<gene>
    <name evidence="2" type="ORF">ALTATR162_LOCUS9449</name>
</gene>